<dbReference type="Gene3D" id="3.40.800.10">
    <property type="entry name" value="Ureohydrolase domain"/>
    <property type="match status" value="1"/>
</dbReference>
<dbReference type="PROSITE" id="PS51257">
    <property type="entry name" value="PROKAR_LIPOPROTEIN"/>
    <property type="match status" value="1"/>
</dbReference>
<protein>
    <submittedName>
        <fullName evidence="1">Arginase</fullName>
    </submittedName>
</protein>
<evidence type="ECO:0000313" key="1">
    <source>
        <dbReference type="EMBL" id="MZI94578.1"/>
    </source>
</evidence>
<dbReference type="InterPro" id="IPR023696">
    <property type="entry name" value="Ureohydrolase_dom_sf"/>
</dbReference>
<keyword evidence="2" id="KW-1185">Reference proteome</keyword>
<proteinExistence type="predicted"/>
<dbReference type="SUPFAM" id="SSF52768">
    <property type="entry name" value="Arginase/deacetylase"/>
    <property type="match status" value="1"/>
</dbReference>
<dbReference type="Proteomes" id="UP000462621">
    <property type="component" value="Unassembled WGS sequence"/>
</dbReference>
<name>A0A7X4LM89_9VIBR</name>
<organism evidence="1 2">
    <name type="scientific">Vibrio eleionomae</name>
    <dbReference type="NCBI Taxonomy" id="2653505"/>
    <lineage>
        <taxon>Bacteria</taxon>
        <taxon>Pseudomonadati</taxon>
        <taxon>Pseudomonadota</taxon>
        <taxon>Gammaproteobacteria</taxon>
        <taxon>Vibrionales</taxon>
        <taxon>Vibrionaceae</taxon>
        <taxon>Vibrio</taxon>
    </lineage>
</organism>
<evidence type="ECO:0000313" key="2">
    <source>
        <dbReference type="Proteomes" id="UP000462621"/>
    </source>
</evidence>
<comment type="caution">
    <text evidence="1">The sequence shown here is derived from an EMBL/GenBank/DDBJ whole genome shotgun (WGS) entry which is preliminary data.</text>
</comment>
<gene>
    <name evidence="1" type="ORF">F9817_15395</name>
</gene>
<dbReference type="RefSeq" id="WP_161157058.1">
    <property type="nucleotide sequence ID" value="NZ_WEKT01000032.1"/>
</dbReference>
<dbReference type="EMBL" id="WEKT01000032">
    <property type="protein sequence ID" value="MZI94578.1"/>
    <property type="molecule type" value="Genomic_DNA"/>
</dbReference>
<reference evidence="1 2" key="1">
    <citation type="submission" date="2019-10" db="EMBL/GenBank/DDBJ databases">
        <title>Vibrio sp. nov. isolated from a shrimp pond.</title>
        <authorList>
            <person name="Gomez-Gil B."/>
            <person name="Enciso-Ibarra J."/>
            <person name="Enciso-Ibarra K."/>
            <person name="Bolan-Mejia C."/>
        </authorList>
    </citation>
    <scope>NUCLEOTIDE SEQUENCE [LARGE SCALE GENOMIC DNA]</scope>
    <source>
        <strain evidence="1 2">CAIM 722</strain>
    </source>
</reference>
<accession>A0A7X4LM89</accession>
<sequence>MLGLFKRYRLNRHHPVHVSPFTFLTACERVKPMSLLEFESAQQSLESVSDWLYQQTSPTQYCDGGHLILRDEADYRYQDLLLRHMTMQSVPVSLVNCHELILDALPILTANEESVGFVHIGNSFEMKQTLDPQLGSAYHFVLSRYSNTQLFCIGVDPEHESSQRFEYAEDMGCNWLTAEESGFGYRSQLKSQLSDYIDRSEHVVLTVDLASLVPSNGVNGPKTLDLQTVISVFVQAVASGKLKLIQLVGGSDKLIYSRQTKALIDELCLLSTEVMHVA</sequence>
<dbReference type="AlphaFoldDB" id="A0A7X4LM89"/>